<comment type="caution">
    <text evidence="2">The sequence shown here is derived from an EMBL/GenBank/DDBJ whole genome shotgun (WGS) entry which is preliminary data.</text>
</comment>
<protein>
    <submittedName>
        <fullName evidence="2">Uncharacterized protein</fullName>
    </submittedName>
</protein>
<organism evidence="2 3">
    <name type="scientific">Batillaria attramentaria</name>
    <dbReference type="NCBI Taxonomy" id="370345"/>
    <lineage>
        <taxon>Eukaryota</taxon>
        <taxon>Metazoa</taxon>
        <taxon>Spiralia</taxon>
        <taxon>Lophotrochozoa</taxon>
        <taxon>Mollusca</taxon>
        <taxon>Gastropoda</taxon>
        <taxon>Caenogastropoda</taxon>
        <taxon>Sorbeoconcha</taxon>
        <taxon>Cerithioidea</taxon>
        <taxon>Batillariidae</taxon>
        <taxon>Batillaria</taxon>
    </lineage>
</organism>
<feature type="region of interest" description="Disordered" evidence="1">
    <location>
        <begin position="221"/>
        <end position="257"/>
    </location>
</feature>
<keyword evidence="3" id="KW-1185">Reference proteome</keyword>
<reference evidence="2 3" key="1">
    <citation type="journal article" date="2023" name="Sci. Data">
        <title>Genome assembly of the Korean intertidal mud-creeper Batillaria attramentaria.</title>
        <authorList>
            <person name="Patra A.K."/>
            <person name="Ho P.T."/>
            <person name="Jun S."/>
            <person name="Lee S.J."/>
            <person name="Kim Y."/>
            <person name="Won Y.J."/>
        </authorList>
    </citation>
    <scope>NUCLEOTIDE SEQUENCE [LARGE SCALE GENOMIC DNA]</scope>
    <source>
        <strain evidence="2">Wonlab-2016</strain>
    </source>
</reference>
<evidence type="ECO:0000256" key="1">
    <source>
        <dbReference type="SAM" id="MobiDB-lite"/>
    </source>
</evidence>
<evidence type="ECO:0000313" key="3">
    <source>
        <dbReference type="Proteomes" id="UP001519460"/>
    </source>
</evidence>
<name>A0ABD0LZL8_9CAEN</name>
<gene>
    <name evidence="2" type="ORF">BaRGS_00004161</name>
</gene>
<dbReference type="AlphaFoldDB" id="A0ABD0LZL8"/>
<evidence type="ECO:0000313" key="2">
    <source>
        <dbReference type="EMBL" id="KAK7504675.1"/>
    </source>
</evidence>
<proteinExistence type="predicted"/>
<accession>A0ABD0LZL8</accession>
<feature type="non-terminal residue" evidence="2">
    <location>
        <position position="257"/>
    </location>
</feature>
<sequence>MEEAKRRRTRALHSRVSPVVQTVRSLKFAPPPPPDPPSAMFATSDLPMTRFRPFVGKLKPCPDGCLVLELGSRLGKPLKTTFCFCLDYVPCHPRGCENDKADGAHLHSGGSRGSLKWLRKLGAKCPKGVWRGLAKDWPLQLVSCRISLQPGYSQRQFASRGPLETVMFRQDPNQAIACQAGTVGSAFPGHNGLITTVHESPSMDALRALQSSALRAATTIRGRDKGPQLEASGTTHARRSRRAEGAIRADKDLAVEG</sequence>
<feature type="compositionally biased region" description="Basic and acidic residues" evidence="1">
    <location>
        <begin position="242"/>
        <end position="257"/>
    </location>
</feature>
<dbReference type="Proteomes" id="UP001519460">
    <property type="component" value="Unassembled WGS sequence"/>
</dbReference>
<dbReference type="EMBL" id="JACVVK020000014">
    <property type="protein sequence ID" value="KAK7504675.1"/>
    <property type="molecule type" value="Genomic_DNA"/>
</dbReference>